<dbReference type="Pfam" id="PF13963">
    <property type="entry name" value="Transpos_assoc"/>
    <property type="match status" value="1"/>
</dbReference>
<gene>
    <name evidence="2" type="ORF">Tco_0770592</name>
</gene>
<evidence type="ECO:0000259" key="1">
    <source>
        <dbReference type="Pfam" id="PF13963"/>
    </source>
</evidence>
<accession>A0ABQ4ZEL4</accession>
<feature type="domain" description="Transposase-associated" evidence="1">
    <location>
        <begin position="251"/>
        <end position="323"/>
    </location>
</feature>
<dbReference type="InterPro" id="IPR029480">
    <property type="entry name" value="Transpos_assoc"/>
</dbReference>
<reference evidence="2" key="1">
    <citation type="journal article" date="2022" name="Int. J. Mol. Sci.">
        <title>Draft Genome of Tanacetum Coccineum: Genomic Comparison of Closely Related Tanacetum-Family Plants.</title>
        <authorList>
            <person name="Yamashiro T."/>
            <person name="Shiraishi A."/>
            <person name="Nakayama K."/>
            <person name="Satake H."/>
        </authorList>
    </citation>
    <scope>NUCLEOTIDE SEQUENCE</scope>
</reference>
<reference evidence="2" key="2">
    <citation type="submission" date="2022-01" db="EMBL/GenBank/DDBJ databases">
        <authorList>
            <person name="Yamashiro T."/>
            <person name="Shiraishi A."/>
            <person name="Satake H."/>
            <person name="Nakayama K."/>
        </authorList>
    </citation>
    <scope>NUCLEOTIDE SEQUENCE</scope>
</reference>
<sequence length="364" mass="40550">MNGNKAYLAEYQDYNGGPVAFGGSKGYITGKDTECLVLSSDFKLPDENQVLPLESLDKQYVQFSTKGTLFLLEVLACFDCKASMMNLTNGTGGWVMSGEGEGGYGIKFKNSGAVIDLWWFKSYVNQRGVDEIVMPERTSAATNRSCERREYEPLDVWAGEGGGRASIKQFRILESECTIFVMKKQLEDNSAMEGSRADDIFARLGARLAMECFCLLLYLYMSERMTGAMNLKALLGISIKSILIGMVFADKSWLEKPHGSREFYDGVQKFVAHCTPLVNSAGKIRCPCKRCRNILFKPIEWIGDHITDNGWDPLYTVWDKHGEPAPPTPPLLMSDMTALLDNLSYIPPNNEHNEPTQGDIGVCD</sequence>
<dbReference type="Proteomes" id="UP001151760">
    <property type="component" value="Unassembled WGS sequence"/>
</dbReference>
<dbReference type="EMBL" id="BQNB010011238">
    <property type="protein sequence ID" value="GJS87956.1"/>
    <property type="molecule type" value="Genomic_DNA"/>
</dbReference>
<name>A0ABQ4ZEL4_9ASTR</name>
<evidence type="ECO:0000313" key="2">
    <source>
        <dbReference type="EMBL" id="GJS87956.1"/>
    </source>
</evidence>
<keyword evidence="3" id="KW-1185">Reference proteome</keyword>
<organism evidence="2 3">
    <name type="scientific">Tanacetum coccineum</name>
    <dbReference type="NCBI Taxonomy" id="301880"/>
    <lineage>
        <taxon>Eukaryota</taxon>
        <taxon>Viridiplantae</taxon>
        <taxon>Streptophyta</taxon>
        <taxon>Embryophyta</taxon>
        <taxon>Tracheophyta</taxon>
        <taxon>Spermatophyta</taxon>
        <taxon>Magnoliopsida</taxon>
        <taxon>eudicotyledons</taxon>
        <taxon>Gunneridae</taxon>
        <taxon>Pentapetalae</taxon>
        <taxon>asterids</taxon>
        <taxon>campanulids</taxon>
        <taxon>Asterales</taxon>
        <taxon>Asteraceae</taxon>
        <taxon>Asteroideae</taxon>
        <taxon>Anthemideae</taxon>
        <taxon>Anthemidinae</taxon>
        <taxon>Tanacetum</taxon>
    </lineage>
</organism>
<evidence type="ECO:0000313" key="3">
    <source>
        <dbReference type="Proteomes" id="UP001151760"/>
    </source>
</evidence>
<comment type="caution">
    <text evidence="2">The sequence shown here is derived from an EMBL/GenBank/DDBJ whole genome shotgun (WGS) entry which is preliminary data.</text>
</comment>
<proteinExistence type="predicted"/>
<protein>
    <recommendedName>
        <fullName evidence="1">Transposase-associated domain-containing protein</fullName>
    </recommendedName>
</protein>